<dbReference type="EMBL" id="QZFV01000078">
    <property type="protein sequence ID" value="RJQ85470.1"/>
    <property type="molecule type" value="Genomic_DNA"/>
</dbReference>
<dbReference type="CDD" id="cd08646">
    <property type="entry name" value="FMT_core_Met-tRNA-FMT_N"/>
    <property type="match status" value="1"/>
</dbReference>
<dbReference type="Pfam" id="PF00551">
    <property type="entry name" value="Formyl_trans_N"/>
    <property type="match status" value="1"/>
</dbReference>
<organism evidence="8 9">
    <name type="scientific">Amycolatopsis panacis</name>
    <dbReference type="NCBI Taxonomy" id="2340917"/>
    <lineage>
        <taxon>Bacteria</taxon>
        <taxon>Bacillati</taxon>
        <taxon>Actinomycetota</taxon>
        <taxon>Actinomycetes</taxon>
        <taxon>Pseudonocardiales</taxon>
        <taxon>Pseudonocardiaceae</taxon>
        <taxon>Amycolatopsis</taxon>
    </lineage>
</organism>
<accession>A0A419I4Q6</accession>
<evidence type="ECO:0000256" key="4">
    <source>
        <dbReference type="ARBA" id="ARBA00022917"/>
    </source>
</evidence>
<dbReference type="Gene3D" id="3.40.50.12230">
    <property type="match status" value="1"/>
</dbReference>
<sequence length="403" mass="43304">MAQPIRTDRSTPGRRFRQHHNRARRAAVAAVRRRRNLLLPERVAAGAGPKRGYLQGVTEREMPMSRPPSTPGRIVFIGAVHEARPALAALLGDPRARVVTVVTPSAERARGLSGAVDLTELAGQHGVPVLRSDDINEPAFVAAVRSLEPDLLVVVGWTRLLGPELLSVPPRGCVGFHASLLPRHRGRAPVNWAILRGETRTGNTMMFLDPGVDTGDIIDQHAVPISDDDTCGTVYDRIGTAGGEMLVKHLLALLAGTAPRHRQDSGNGQMLPRRTPEMGILDWNRPARAVHDWVRALTKPYPGAFSTLDGLRVMIWRTLPPAEAKPSGPPGTILAVRHNGITVATGPGTVVVTSMSEPDQAPDSAAAWCDRRGIRPGARFSPVAPAVARWARGEGALPEVIVS</sequence>
<reference evidence="8 9" key="1">
    <citation type="submission" date="2018-09" db="EMBL/GenBank/DDBJ databases">
        <title>YIM PH 21725 draft genome.</title>
        <authorList>
            <person name="Miao C."/>
        </authorList>
    </citation>
    <scope>NUCLEOTIDE SEQUENCE [LARGE SCALE GENOMIC DNA]</scope>
    <source>
        <strain evidence="9">YIM PH21725</strain>
    </source>
</reference>
<dbReference type="SUPFAM" id="SSF50486">
    <property type="entry name" value="FMT C-terminal domain-like"/>
    <property type="match status" value="1"/>
</dbReference>
<dbReference type="InterPro" id="IPR036477">
    <property type="entry name" value="Formyl_transf_N_sf"/>
</dbReference>
<dbReference type="CDD" id="cd08702">
    <property type="entry name" value="Arna_FMT_C"/>
    <property type="match status" value="1"/>
</dbReference>
<dbReference type="SUPFAM" id="SSF53328">
    <property type="entry name" value="Formyltransferase"/>
    <property type="match status" value="1"/>
</dbReference>
<evidence type="ECO:0000256" key="1">
    <source>
        <dbReference type="ARBA" id="ARBA00010699"/>
    </source>
</evidence>
<keyword evidence="9" id="KW-1185">Reference proteome</keyword>
<evidence type="ECO:0000256" key="3">
    <source>
        <dbReference type="ARBA" id="ARBA00022679"/>
    </source>
</evidence>
<feature type="domain" description="Formyl transferase C-terminal" evidence="7">
    <location>
        <begin position="275"/>
        <end position="370"/>
    </location>
</feature>
<dbReference type="EC" id="2.1.2.9" evidence="2"/>
<dbReference type="GO" id="GO:0005829">
    <property type="term" value="C:cytosol"/>
    <property type="evidence" value="ECO:0007669"/>
    <property type="project" value="TreeGrafter"/>
</dbReference>
<protein>
    <recommendedName>
        <fullName evidence="2">methionyl-tRNA formyltransferase</fullName>
        <ecNumber evidence="2">2.1.2.9</ecNumber>
    </recommendedName>
</protein>
<feature type="region of interest" description="Disordered" evidence="5">
    <location>
        <begin position="1"/>
        <end position="23"/>
    </location>
</feature>
<name>A0A419I4Q6_9PSEU</name>
<evidence type="ECO:0000256" key="2">
    <source>
        <dbReference type="ARBA" id="ARBA00012261"/>
    </source>
</evidence>
<gene>
    <name evidence="8" type="ORF">D5S19_13875</name>
</gene>
<proteinExistence type="inferred from homology"/>
<feature type="domain" description="Formyl transferase N-terminal" evidence="6">
    <location>
        <begin position="74"/>
        <end position="249"/>
    </location>
</feature>
<feature type="compositionally biased region" description="Basic and acidic residues" evidence="5">
    <location>
        <begin position="1"/>
        <end position="11"/>
    </location>
</feature>
<dbReference type="InterPro" id="IPR041711">
    <property type="entry name" value="Met-tRNA-FMT_N"/>
</dbReference>
<dbReference type="GO" id="GO:0004479">
    <property type="term" value="F:methionyl-tRNA formyltransferase activity"/>
    <property type="evidence" value="ECO:0007669"/>
    <property type="project" value="UniProtKB-EC"/>
</dbReference>
<dbReference type="InterPro" id="IPR002376">
    <property type="entry name" value="Formyl_transf_N"/>
</dbReference>
<evidence type="ECO:0000313" key="8">
    <source>
        <dbReference type="EMBL" id="RJQ85470.1"/>
    </source>
</evidence>
<dbReference type="Proteomes" id="UP000285112">
    <property type="component" value="Unassembled WGS sequence"/>
</dbReference>
<evidence type="ECO:0000259" key="6">
    <source>
        <dbReference type="Pfam" id="PF00551"/>
    </source>
</evidence>
<keyword evidence="3 8" id="KW-0808">Transferase</keyword>
<evidence type="ECO:0000313" key="9">
    <source>
        <dbReference type="Proteomes" id="UP000285112"/>
    </source>
</evidence>
<dbReference type="AlphaFoldDB" id="A0A419I4Q6"/>
<keyword evidence="4" id="KW-0648">Protein biosynthesis</keyword>
<evidence type="ECO:0000259" key="7">
    <source>
        <dbReference type="Pfam" id="PF02911"/>
    </source>
</evidence>
<comment type="similarity">
    <text evidence="1">Belongs to the Fmt family.</text>
</comment>
<dbReference type="InterPro" id="IPR005793">
    <property type="entry name" value="Formyl_trans_C"/>
</dbReference>
<dbReference type="Pfam" id="PF02911">
    <property type="entry name" value="Formyl_trans_C"/>
    <property type="match status" value="1"/>
</dbReference>
<evidence type="ECO:0000256" key="5">
    <source>
        <dbReference type="SAM" id="MobiDB-lite"/>
    </source>
</evidence>
<dbReference type="PANTHER" id="PTHR11138">
    <property type="entry name" value="METHIONYL-TRNA FORMYLTRANSFERASE"/>
    <property type="match status" value="1"/>
</dbReference>
<comment type="caution">
    <text evidence="8">The sequence shown here is derived from an EMBL/GenBank/DDBJ whole genome shotgun (WGS) entry which is preliminary data.</text>
</comment>
<dbReference type="PANTHER" id="PTHR11138:SF5">
    <property type="entry name" value="METHIONYL-TRNA FORMYLTRANSFERASE, MITOCHONDRIAL"/>
    <property type="match status" value="1"/>
</dbReference>
<dbReference type="InterPro" id="IPR011034">
    <property type="entry name" value="Formyl_transferase-like_C_sf"/>
</dbReference>
<feature type="compositionally biased region" description="Basic residues" evidence="5">
    <location>
        <begin position="12"/>
        <end position="23"/>
    </location>
</feature>